<dbReference type="Gene3D" id="2.60.120.10">
    <property type="entry name" value="Jelly Rolls"/>
    <property type="match status" value="1"/>
</dbReference>
<evidence type="ECO:0000313" key="5">
    <source>
        <dbReference type="EMBL" id="TDT44186.1"/>
    </source>
</evidence>
<dbReference type="Pfam" id="PF00571">
    <property type="entry name" value="CBS"/>
    <property type="match status" value="1"/>
</dbReference>
<organism evidence="5 6">
    <name type="scientific">Halospina denitrificans</name>
    <dbReference type="NCBI Taxonomy" id="332522"/>
    <lineage>
        <taxon>Bacteria</taxon>
        <taxon>Pseudomonadati</taxon>
        <taxon>Pseudomonadota</taxon>
        <taxon>Gammaproteobacteria</taxon>
        <taxon>Halospina</taxon>
    </lineage>
</organism>
<dbReference type="CDD" id="cd05401">
    <property type="entry name" value="NT_GlnE_GlnD_like"/>
    <property type="match status" value="1"/>
</dbReference>
<dbReference type="Proteomes" id="UP000295830">
    <property type="component" value="Unassembled WGS sequence"/>
</dbReference>
<dbReference type="AlphaFoldDB" id="A0A4R7K171"/>
<proteinExistence type="predicted"/>
<dbReference type="InterPro" id="IPR018490">
    <property type="entry name" value="cNMP-bd_dom_sf"/>
</dbReference>
<dbReference type="RefSeq" id="WP_133734595.1">
    <property type="nucleotide sequence ID" value="NZ_SOAX01000001.1"/>
</dbReference>
<evidence type="ECO:0000256" key="1">
    <source>
        <dbReference type="ARBA" id="ARBA00023122"/>
    </source>
</evidence>
<gene>
    <name evidence="5" type="ORF">DES49_0286</name>
</gene>
<dbReference type="PANTHER" id="PTHR43080:SF2">
    <property type="entry name" value="CBS DOMAIN-CONTAINING PROTEIN"/>
    <property type="match status" value="1"/>
</dbReference>
<sequence>MNAELLEIRDHMARFPPFDELDDALLDKLASEVDVAYFKAGSMILEADREIHDLCYIRSGAVEIYRRNDELYNRLGEGDIFGHFNLLRNNRVRFPARAMEDTLIYYIPDSIFYRLCEQDDNFAEFVEVEKPRLQATVEAQHKRNDLMSTRVRKVISRLPLLIESDATARDAATRMTRENVSAALIVEPAEDASMAIYTGADGRQWALCGILTDADLRQRLVAEGLSPDESIATLHSGELITIQSDETVQEAMLSILRNNVQHLPILHRRRPVGLLHLSDIIRYETQSSLYLVGSILNQSSLRGLVSLKHEVQTAFERMVRDGSDSKVIGTALSAIGRSFARRILELAEEELGPPPVPYAFMVLGSMARDEQTLVTDQDNAMVLSNDYDPEQHGEYFKTLAKRASDGLAACGYAYCSGNIMATNDQWRQPQKIWRRYFTEWIDNPTSESLLHCNIFFDLDAVYGDERLVEELEDLIVNKAPLSERFLAAMARNALNRTPPLGFFRTFVMEKSGKENRSINIKRRGTAPMVDLIRIHALACGSRAQNSFDRLDDIAQTQLLTPNAVEKIRYALEFMSMARIWHHLYDVEAGRNPDNNIEPADVSNSERHNLKDAFQVLSNAQSFLQFRYPSPRG</sequence>
<dbReference type="InterPro" id="IPR014710">
    <property type="entry name" value="RmlC-like_jellyroll"/>
</dbReference>
<keyword evidence="6" id="KW-1185">Reference proteome</keyword>
<dbReference type="Pfam" id="PF03445">
    <property type="entry name" value="DUF294"/>
    <property type="match status" value="1"/>
</dbReference>
<dbReference type="SUPFAM" id="SSF51206">
    <property type="entry name" value="cAMP-binding domain-like"/>
    <property type="match status" value="1"/>
</dbReference>
<dbReference type="OrthoDB" id="9808528at2"/>
<accession>A0A4R7K171</accession>
<evidence type="ECO:0000313" key="6">
    <source>
        <dbReference type="Proteomes" id="UP000295830"/>
    </source>
</evidence>
<dbReference type="InterPro" id="IPR005105">
    <property type="entry name" value="GlnD_Uridyltrans_N"/>
</dbReference>
<dbReference type="InterPro" id="IPR000644">
    <property type="entry name" value="CBS_dom"/>
</dbReference>
<dbReference type="Pfam" id="PF00027">
    <property type="entry name" value="cNMP_binding"/>
    <property type="match status" value="1"/>
</dbReference>
<dbReference type="PROSITE" id="PS50042">
    <property type="entry name" value="CNMP_BINDING_3"/>
    <property type="match status" value="1"/>
</dbReference>
<dbReference type="InterPro" id="IPR046342">
    <property type="entry name" value="CBS_dom_sf"/>
</dbReference>
<dbReference type="SMART" id="SM00116">
    <property type="entry name" value="CBS"/>
    <property type="match status" value="2"/>
</dbReference>
<dbReference type="GO" id="GO:0008773">
    <property type="term" value="F:[protein-PII] uridylyltransferase activity"/>
    <property type="evidence" value="ECO:0007669"/>
    <property type="project" value="InterPro"/>
</dbReference>
<feature type="domain" description="CBS" evidence="4">
    <location>
        <begin position="234"/>
        <end position="291"/>
    </location>
</feature>
<name>A0A4R7K171_9GAMM</name>
<dbReference type="PANTHER" id="PTHR43080">
    <property type="entry name" value="CBS DOMAIN-CONTAINING PROTEIN CBSX3, MITOCHONDRIAL"/>
    <property type="match status" value="1"/>
</dbReference>
<dbReference type="Gene3D" id="3.10.580.10">
    <property type="entry name" value="CBS-domain"/>
    <property type="match status" value="1"/>
</dbReference>
<dbReference type="Pfam" id="PF10335">
    <property type="entry name" value="DUF294_C"/>
    <property type="match status" value="1"/>
</dbReference>
<dbReference type="EMBL" id="SOAX01000001">
    <property type="protein sequence ID" value="TDT44186.1"/>
    <property type="molecule type" value="Genomic_DNA"/>
</dbReference>
<dbReference type="SUPFAM" id="SSF54631">
    <property type="entry name" value="CBS-domain pair"/>
    <property type="match status" value="1"/>
</dbReference>
<feature type="domain" description="CBS" evidence="4">
    <location>
        <begin position="155"/>
        <end position="229"/>
    </location>
</feature>
<dbReference type="CDD" id="cd00038">
    <property type="entry name" value="CAP_ED"/>
    <property type="match status" value="1"/>
</dbReference>
<dbReference type="SMART" id="SM00100">
    <property type="entry name" value="cNMP"/>
    <property type="match status" value="1"/>
</dbReference>
<dbReference type="InterPro" id="IPR051257">
    <property type="entry name" value="Diverse_CBS-Domain"/>
</dbReference>
<feature type="domain" description="Cyclic nucleotide-binding" evidence="3">
    <location>
        <begin position="17"/>
        <end position="115"/>
    </location>
</feature>
<reference evidence="5 6" key="1">
    <citation type="submission" date="2019-03" db="EMBL/GenBank/DDBJ databases">
        <title>Genomic Encyclopedia of Type Strains, Phase IV (KMG-IV): sequencing the most valuable type-strain genomes for metagenomic binning, comparative biology and taxonomic classification.</title>
        <authorList>
            <person name="Goeker M."/>
        </authorList>
    </citation>
    <scope>NUCLEOTIDE SEQUENCE [LARGE SCALE GENOMIC DNA]</scope>
    <source>
        <strain evidence="5 6">DSM 15505</strain>
    </source>
</reference>
<evidence type="ECO:0000259" key="4">
    <source>
        <dbReference type="PROSITE" id="PS51371"/>
    </source>
</evidence>
<dbReference type="InterPro" id="IPR018821">
    <property type="entry name" value="DUF294_put_nucleoTrafse_sb-bd"/>
</dbReference>
<keyword evidence="1 2" id="KW-0129">CBS domain</keyword>
<protein>
    <submittedName>
        <fullName evidence="5">CBS domain-containing protein</fullName>
    </submittedName>
</protein>
<dbReference type="InterPro" id="IPR000595">
    <property type="entry name" value="cNMP-bd_dom"/>
</dbReference>
<evidence type="ECO:0000256" key="2">
    <source>
        <dbReference type="PROSITE-ProRule" id="PRU00703"/>
    </source>
</evidence>
<evidence type="ECO:0000259" key="3">
    <source>
        <dbReference type="PROSITE" id="PS50042"/>
    </source>
</evidence>
<comment type="caution">
    <text evidence="5">The sequence shown here is derived from an EMBL/GenBank/DDBJ whole genome shotgun (WGS) entry which is preliminary data.</text>
</comment>
<dbReference type="PROSITE" id="PS51371">
    <property type="entry name" value="CBS"/>
    <property type="match status" value="2"/>
</dbReference>